<protein>
    <recommendedName>
        <fullName evidence="3">6-bladed beta-propeller</fullName>
    </recommendedName>
</protein>
<reference evidence="1 2" key="1">
    <citation type="submission" date="2020-08" db="EMBL/GenBank/DDBJ databases">
        <title>Genomic Encyclopedia of Type Strains, Phase IV (KMG-IV): sequencing the most valuable type-strain genomes for metagenomic binning, comparative biology and taxonomic classification.</title>
        <authorList>
            <person name="Goeker M."/>
        </authorList>
    </citation>
    <scope>NUCLEOTIDE SEQUENCE [LARGE SCALE GENOMIC DNA]</scope>
    <source>
        <strain evidence="1 2">DSM 29007</strain>
    </source>
</reference>
<proteinExistence type="predicted"/>
<dbReference type="Gene3D" id="2.120.10.30">
    <property type="entry name" value="TolB, C-terminal domain"/>
    <property type="match status" value="1"/>
</dbReference>
<dbReference type="RefSeq" id="WP_170037451.1">
    <property type="nucleotide sequence ID" value="NZ_JABDTL010000002.1"/>
</dbReference>
<gene>
    <name evidence="1" type="ORF">HNQ61_001138</name>
</gene>
<dbReference type="AlphaFoldDB" id="A0A841GVS2"/>
<dbReference type="PROSITE" id="PS51257">
    <property type="entry name" value="PROKAR_LIPOPROTEIN"/>
    <property type="match status" value="1"/>
</dbReference>
<evidence type="ECO:0008006" key="3">
    <source>
        <dbReference type="Google" id="ProtNLM"/>
    </source>
</evidence>
<accession>A0A841GVS2</accession>
<dbReference type="Proteomes" id="UP000582837">
    <property type="component" value="Unassembled WGS sequence"/>
</dbReference>
<name>A0A841GVS2_9BACT</name>
<dbReference type="SUPFAM" id="SSF101898">
    <property type="entry name" value="NHL repeat"/>
    <property type="match status" value="1"/>
</dbReference>
<evidence type="ECO:0000313" key="1">
    <source>
        <dbReference type="EMBL" id="MBB6069523.1"/>
    </source>
</evidence>
<dbReference type="Pfam" id="PF17170">
    <property type="entry name" value="DUF5128"/>
    <property type="match status" value="1"/>
</dbReference>
<comment type="caution">
    <text evidence="1">The sequence shown here is derived from an EMBL/GenBank/DDBJ whole genome shotgun (WGS) entry which is preliminary data.</text>
</comment>
<evidence type="ECO:0000313" key="2">
    <source>
        <dbReference type="Proteomes" id="UP000582837"/>
    </source>
</evidence>
<keyword evidence="2" id="KW-1185">Reference proteome</keyword>
<organism evidence="1 2">
    <name type="scientific">Longimicrobium terrae</name>
    <dbReference type="NCBI Taxonomy" id="1639882"/>
    <lineage>
        <taxon>Bacteria</taxon>
        <taxon>Pseudomonadati</taxon>
        <taxon>Gemmatimonadota</taxon>
        <taxon>Longimicrobiia</taxon>
        <taxon>Longimicrobiales</taxon>
        <taxon>Longimicrobiaceae</taxon>
        <taxon>Longimicrobium</taxon>
    </lineage>
</organism>
<sequence>MQFYQRLARRLASLTVMVVSCSGCEDEDAGVNRNAAPAWANGQEWRVERMAVIGAVGDQEFGRIVDVALDAGGRVWVADGLKNEIRVFSPEGRAVRTVGRKGGGPGEFLMLAGMDWDPAGRLWTVDGASARYSVWDTAGTLVAEHRRNIDTSISPWPLGFDHQGRLYDVLGASEAGIGGVVRHDSLLQPLDTFTFPVFVESAVERVSQTGDQRSVSRMVLPFAPTQLWVLDPNGSVWLAITDRYRIERHPMGGGIERVISRPVKSMAPNRLQRESALRQLREMKKHGATVDPSKLPSTVPVLADFFAASDGHLWVRTTSGGPSSYDVFHPSGTFLGQVRTPERLLPSPAPVVRGDHMAGVVTDEDGVELVVVMRIIRPGR</sequence>
<dbReference type="InterPro" id="IPR011042">
    <property type="entry name" value="6-blade_b-propeller_TolB-like"/>
</dbReference>
<dbReference type="EMBL" id="JACHIA010000002">
    <property type="protein sequence ID" value="MBB6069523.1"/>
    <property type="molecule type" value="Genomic_DNA"/>
</dbReference>